<keyword evidence="1" id="KW-0472">Membrane</keyword>
<organism evidence="2 3">
    <name type="scientific">Anthostomella pinea</name>
    <dbReference type="NCBI Taxonomy" id="933095"/>
    <lineage>
        <taxon>Eukaryota</taxon>
        <taxon>Fungi</taxon>
        <taxon>Dikarya</taxon>
        <taxon>Ascomycota</taxon>
        <taxon>Pezizomycotina</taxon>
        <taxon>Sordariomycetes</taxon>
        <taxon>Xylariomycetidae</taxon>
        <taxon>Xylariales</taxon>
        <taxon>Xylariaceae</taxon>
        <taxon>Anthostomella</taxon>
    </lineage>
</organism>
<evidence type="ECO:0000313" key="2">
    <source>
        <dbReference type="EMBL" id="CAJ2504474.1"/>
    </source>
</evidence>
<accession>A0AAI8VGE3</accession>
<protein>
    <submittedName>
        <fullName evidence="2">Uu.00g118680.m01.CDS01</fullName>
    </submittedName>
</protein>
<feature type="transmembrane region" description="Helical" evidence="1">
    <location>
        <begin position="39"/>
        <end position="58"/>
    </location>
</feature>
<dbReference type="EMBL" id="CAUWAG010000006">
    <property type="protein sequence ID" value="CAJ2504474.1"/>
    <property type="molecule type" value="Genomic_DNA"/>
</dbReference>
<sequence>MPAIDTQLITRELPQLVVREMSHMSVIMSREVTHQALETLAVVLTVIFGVGGSMYYMMKH</sequence>
<name>A0AAI8VGE3_9PEZI</name>
<keyword evidence="3" id="KW-1185">Reference proteome</keyword>
<dbReference type="AlphaFoldDB" id="A0AAI8VGE3"/>
<keyword evidence="1" id="KW-1133">Transmembrane helix</keyword>
<dbReference type="Proteomes" id="UP001295740">
    <property type="component" value="Unassembled WGS sequence"/>
</dbReference>
<proteinExistence type="predicted"/>
<comment type="caution">
    <text evidence="2">The sequence shown here is derived from an EMBL/GenBank/DDBJ whole genome shotgun (WGS) entry which is preliminary data.</text>
</comment>
<evidence type="ECO:0000256" key="1">
    <source>
        <dbReference type="SAM" id="Phobius"/>
    </source>
</evidence>
<gene>
    <name evidence="2" type="ORF">KHLLAP_LOCUS4942</name>
</gene>
<keyword evidence="1" id="KW-0812">Transmembrane</keyword>
<reference evidence="2" key="1">
    <citation type="submission" date="2023-10" db="EMBL/GenBank/DDBJ databases">
        <authorList>
            <person name="Hackl T."/>
        </authorList>
    </citation>
    <scope>NUCLEOTIDE SEQUENCE</scope>
</reference>
<evidence type="ECO:0000313" key="3">
    <source>
        <dbReference type="Proteomes" id="UP001295740"/>
    </source>
</evidence>